<dbReference type="Gene3D" id="3.20.20.140">
    <property type="entry name" value="Metal-dependent hydrolases"/>
    <property type="match status" value="1"/>
</dbReference>
<protein>
    <submittedName>
        <fullName evidence="2">PHP domain protein</fullName>
    </submittedName>
</protein>
<dbReference type="EMBL" id="AUZY01008580">
    <property type="protein sequence ID" value="EQD45463.1"/>
    <property type="molecule type" value="Genomic_DNA"/>
</dbReference>
<dbReference type="Pfam" id="PF13263">
    <property type="entry name" value="PHP_C"/>
    <property type="match status" value="1"/>
</dbReference>
<dbReference type="GO" id="GO:0004534">
    <property type="term" value="F:5'-3' RNA exonuclease activity"/>
    <property type="evidence" value="ECO:0007669"/>
    <property type="project" value="TreeGrafter"/>
</dbReference>
<sequence>MTGTRRLDLHIHSQHSPDSKMRLETIVGQLGRTGLSGFALTDHNSVAGHGELRELQRRNPGYLFVPGVEVSALEGHLLAYGIPTAPPVHRPVAETIDWVLAHGGEPVLAHPFRRSHGVGRRIAETESIRAMEVRNGHNSELANARAEFVASQRGLGHIGGSDAHTPNDVGRASTLVDETADTVDDLLEDIRRDRTVAEGSSLTPWGQVRVVVRNLGLRASRGFREI</sequence>
<evidence type="ECO:0000259" key="1">
    <source>
        <dbReference type="SMART" id="SM00481"/>
    </source>
</evidence>
<dbReference type="InterPro" id="IPR004013">
    <property type="entry name" value="PHP_dom"/>
</dbReference>
<dbReference type="GO" id="GO:0035312">
    <property type="term" value="F:5'-3' DNA exonuclease activity"/>
    <property type="evidence" value="ECO:0007669"/>
    <property type="project" value="TreeGrafter"/>
</dbReference>
<dbReference type="SUPFAM" id="SSF89550">
    <property type="entry name" value="PHP domain-like"/>
    <property type="match status" value="1"/>
</dbReference>
<reference evidence="2" key="1">
    <citation type="submission" date="2013-08" db="EMBL/GenBank/DDBJ databases">
        <authorList>
            <person name="Mendez C."/>
            <person name="Richter M."/>
            <person name="Ferrer M."/>
            <person name="Sanchez J."/>
        </authorList>
    </citation>
    <scope>NUCLEOTIDE SEQUENCE</scope>
</reference>
<evidence type="ECO:0000313" key="2">
    <source>
        <dbReference type="EMBL" id="EQD45463.1"/>
    </source>
</evidence>
<reference evidence="2" key="2">
    <citation type="journal article" date="2014" name="ISME J.">
        <title>Microbial stratification in low pH oxic and suboxic macroscopic growths along an acid mine drainage.</title>
        <authorList>
            <person name="Mendez-Garcia C."/>
            <person name="Mesa V."/>
            <person name="Sprenger R.R."/>
            <person name="Richter M."/>
            <person name="Diez M.S."/>
            <person name="Solano J."/>
            <person name="Bargiela R."/>
            <person name="Golyshina O.V."/>
            <person name="Manteca A."/>
            <person name="Ramos J.L."/>
            <person name="Gallego J.R."/>
            <person name="Llorente I."/>
            <person name="Martins Dos Santos V.A."/>
            <person name="Jensen O.N."/>
            <person name="Pelaez A.I."/>
            <person name="Sanchez J."/>
            <person name="Ferrer M."/>
        </authorList>
    </citation>
    <scope>NUCLEOTIDE SEQUENCE</scope>
</reference>
<dbReference type="InterPro" id="IPR003141">
    <property type="entry name" value="Pol/His_phosphatase_N"/>
</dbReference>
<proteinExistence type="predicted"/>
<name>T0ZL99_9ZZZZ</name>
<gene>
    <name evidence="2" type="ORF">B1B_13045</name>
</gene>
<accession>T0ZL99</accession>
<dbReference type="InterPro" id="IPR052018">
    <property type="entry name" value="PHP_domain"/>
</dbReference>
<dbReference type="AlphaFoldDB" id="T0ZL99"/>
<dbReference type="NCBIfam" id="NF038032">
    <property type="entry name" value="CehA_McbA_metalo"/>
    <property type="match status" value="1"/>
</dbReference>
<comment type="caution">
    <text evidence="2">The sequence shown here is derived from an EMBL/GenBank/DDBJ whole genome shotgun (WGS) entry which is preliminary data.</text>
</comment>
<dbReference type="CDD" id="cd07432">
    <property type="entry name" value="PHP_HisPPase"/>
    <property type="match status" value="1"/>
</dbReference>
<feature type="domain" description="Polymerase/histidinol phosphatase N-terminal" evidence="1">
    <location>
        <begin position="7"/>
        <end position="74"/>
    </location>
</feature>
<dbReference type="InterPro" id="IPR016195">
    <property type="entry name" value="Pol/histidinol_Pase-like"/>
</dbReference>
<organism evidence="2">
    <name type="scientific">mine drainage metagenome</name>
    <dbReference type="NCBI Taxonomy" id="410659"/>
    <lineage>
        <taxon>unclassified sequences</taxon>
        <taxon>metagenomes</taxon>
        <taxon>ecological metagenomes</taxon>
    </lineage>
</organism>
<dbReference type="PANTHER" id="PTHR42924:SF3">
    <property type="entry name" value="POLYMERASE_HISTIDINOL PHOSPHATASE N-TERMINAL DOMAIN-CONTAINING PROTEIN"/>
    <property type="match status" value="1"/>
</dbReference>
<dbReference type="Pfam" id="PF02811">
    <property type="entry name" value="PHP"/>
    <property type="match status" value="1"/>
</dbReference>
<dbReference type="SMART" id="SM00481">
    <property type="entry name" value="POLIIIAc"/>
    <property type="match status" value="1"/>
</dbReference>
<dbReference type="PANTHER" id="PTHR42924">
    <property type="entry name" value="EXONUCLEASE"/>
    <property type="match status" value="1"/>
</dbReference>